<proteinExistence type="predicted"/>
<keyword evidence="3" id="KW-1185">Reference proteome</keyword>
<feature type="region of interest" description="Disordered" evidence="1">
    <location>
        <begin position="55"/>
        <end position="74"/>
    </location>
</feature>
<dbReference type="HOGENOM" id="CLU_2689421_0_0_1"/>
<sequence>MGKWKGARLQAACGEDLLALVLQRTRRAGDAAPTRTVFWCDGASYFIVDNFPVDNHATRTNHDDSHDSETRATQ</sequence>
<feature type="compositionally biased region" description="Basic and acidic residues" evidence="1">
    <location>
        <begin position="56"/>
        <end position="74"/>
    </location>
</feature>
<organism evidence="2 3">
    <name type="scientific">Sporothrix brasiliensis 5110</name>
    <dbReference type="NCBI Taxonomy" id="1398154"/>
    <lineage>
        <taxon>Eukaryota</taxon>
        <taxon>Fungi</taxon>
        <taxon>Dikarya</taxon>
        <taxon>Ascomycota</taxon>
        <taxon>Pezizomycotina</taxon>
        <taxon>Sordariomycetes</taxon>
        <taxon>Sordariomycetidae</taxon>
        <taxon>Ophiostomatales</taxon>
        <taxon>Ophiostomataceae</taxon>
        <taxon>Sporothrix</taxon>
    </lineage>
</organism>
<dbReference type="RefSeq" id="XP_040620750.1">
    <property type="nucleotide sequence ID" value="XM_040761669.1"/>
</dbReference>
<dbReference type="Proteomes" id="UP000031575">
    <property type="component" value="Unassembled WGS sequence"/>
</dbReference>
<reference evidence="2 3" key="1">
    <citation type="journal article" date="2014" name="BMC Genomics">
        <title>Comparative genomics of the major fungal agents of human and animal Sporotrichosis: Sporothrix schenckii and Sporothrix brasiliensis.</title>
        <authorList>
            <person name="Teixeira M.M."/>
            <person name="de Almeida L.G."/>
            <person name="Kubitschek-Barreira P."/>
            <person name="Alves F.L."/>
            <person name="Kioshima E.S."/>
            <person name="Abadio A.K."/>
            <person name="Fernandes L."/>
            <person name="Derengowski L.S."/>
            <person name="Ferreira K.S."/>
            <person name="Souza R.C."/>
            <person name="Ruiz J.C."/>
            <person name="de Andrade N.C."/>
            <person name="Paes H.C."/>
            <person name="Nicola A.M."/>
            <person name="Albuquerque P."/>
            <person name="Gerber A.L."/>
            <person name="Martins V.P."/>
            <person name="Peconick L.D."/>
            <person name="Neto A.V."/>
            <person name="Chaucanez C.B."/>
            <person name="Silva P.A."/>
            <person name="Cunha O.L."/>
            <person name="de Oliveira F.F."/>
            <person name="dos Santos T.C."/>
            <person name="Barros A.L."/>
            <person name="Soares M.A."/>
            <person name="de Oliveira L.M."/>
            <person name="Marini M.M."/>
            <person name="Villalobos-Duno H."/>
            <person name="Cunha M.M."/>
            <person name="de Hoog S."/>
            <person name="da Silveira J.F."/>
            <person name="Henrissat B."/>
            <person name="Nino-Vega G.A."/>
            <person name="Cisalpino P.S."/>
            <person name="Mora-Montes H.M."/>
            <person name="Almeida S.R."/>
            <person name="Stajich J.E."/>
            <person name="Lopes-Bezerra L.M."/>
            <person name="Vasconcelos A.T."/>
            <person name="Felipe M.S."/>
        </authorList>
    </citation>
    <scope>NUCLEOTIDE SEQUENCE [LARGE SCALE GENOMIC DNA]</scope>
    <source>
        <strain evidence="2 3">5110</strain>
    </source>
</reference>
<accession>A0A0C2J153</accession>
<dbReference type="EMBL" id="AWTV01000006">
    <property type="protein sequence ID" value="KIH92740.1"/>
    <property type="molecule type" value="Genomic_DNA"/>
</dbReference>
<dbReference type="GeneID" id="63676590"/>
<name>A0A0C2J153_9PEZI</name>
<gene>
    <name evidence="2" type="ORF">SPBR_03367</name>
</gene>
<comment type="caution">
    <text evidence="2">The sequence shown here is derived from an EMBL/GenBank/DDBJ whole genome shotgun (WGS) entry which is preliminary data.</text>
</comment>
<dbReference type="AlphaFoldDB" id="A0A0C2J153"/>
<evidence type="ECO:0000256" key="1">
    <source>
        <dbReference type="SAM" id="MobiDB-lite"/>
    </source>
</evidence>
<protein>
    <submittedName>
        <fullName evidence="2">Uncharacterized protein</fullName>
    </submittedName>
</protein>
<evidence type="ECO:0000313" key="3">
    <source>
        <dbReference type="Proteomes" id="UP000031575"/>
    </source>
</evidence>
<dbReference type="VEuPathDB" id="FungiDB:SPBR_03367"/>
<evidence type="ECO:0000313" key="2">
    <source>
        <dbReference type="EMBL" id="KIH92740.1"/>
    </source>
</evidence>